<dbReference type="SUPFAM" id="SSF51905">
    <property type="entry name" value="FAD/NAD(P)-binding domain"/>
    <property type="match status" value="1"/>
</dbReference>
<dbReference type="InterPro" id="IPR050097">
    <property type="entry name" value="Ferredoxin-NADP_redctase_2"/>
</dbReference>
<proteinExistence type="predicted"/>
<sequence>MRPTETDSDDTSTDYDVLVIGGGPAGLSAALQLGRSLRSVLVCDDGDPRNGPAAEVHGYLTRDGIAPRELGRLGREEVADYGGEFRDRRVTTVTKDQHGFTSTLDGDETVTTRKVVLATGVTDELPETDGFEELWGNGVYHCPYCHGYEVRDGALGVLITDQHLIEYAKLISNLSEDLVVFTDGHDVLDADTRSAFADRGVEIEDEPIVALTGTGDGLESVSLADGREIPRDALFYPPAMTQRADLVEELGLEVTEAGLVEAERSGHGVGFTSIEGLFVAGDASALSALSVPAAAADGNVVGATVNMELSQEAFEHGEA</sequence>
<dbReference type="InterPro" id="IPR023753">
    <property type="entry name" value="FAD/NAD-binding_dom"/>
</dbReference>
<organism evidence="4 5">
    <name type="scientific">Saliphagus infecundisoli</name>
    <dbReference type="NCBI Taxonomy" id="1849069"/>
    <lineage>
        <taxon>Archaea</taxon>
        <taxon>Methanobacteriati</taxon>
        <taxon>Methanobacteriota</taxon>
        <taxon>Stenosarchaea group</taxon>
        <taxon>Halobacteria</taxon>
        <taxon>Halobacteriales</taxon>
        <taxon>Natrialbaceae</taxon>
        <taxon>Saliphagus</taxon>
    </lineage>
</organism>
<comment type="caution">
    <text evidence="4">The sequence shown here is derived from an EMBL/GenBank/DDBJ whole genome shotgun (WGS) entry which is preliminary data.</text>
</comment>
<accession>A0ABD5QI87</accession>
<protein>
    <submittedName>
        <fullName evidence="4">NAD(P)/FAD-dependent oxidoreductase</fullName>
    </submittedName>
</protein>
<dbReference type="GO" id="GO:0016491">
    <property type="term" value="F:oxidoreductase activity"/>
    <property type="evidence" value="ECO:0007669"/>
    <property type="project" value="UniProtKB-KW"/>
</dbReference>
<dbReference type="PRINTS" id="PR00368">
    <property type="entry name" value="FADPNR"/>
</dbReference>
<evidence type="ECO:0000313" key="4">
    <source>
        <dbReference type="EMBL" id="MFC4989536.1"/>
    </source>
</evidence>
<dbReference type="Gene3D" id="3.50.50.60">
    <property type="entry name" value="FAD/NAD(P)-binding domain"/>
    <property type="match status" value="2"/>
</dbReference>
<evidence type="ECO:0000256" key="1">
    <source>
        <dbReference type="ARBA" id="ARBA00022630"/>
    </source>
</evidence>
<dbReference type="PRINTS" id="PR00469">
    <property type="entry name" value="PNDRDTASEII"/>
</dbReference>
<dbReference type="RefSeq" id="WP_224827759.1">
    <property type="nucleotide sequence ID" value="NZ_JAIVEF010000002.1"/>
</dbReference>
<dbReference type="Pfam" id="PF07992">
    <property type="entry name" value="Pyr_redox_2"/>
    <property type="match status" value="1"/>
</dbReference>
<dbReference type="Proteomes" id="UP001595925">
    <property type="component" value="Unassembled WGS sequence"/>
</dbReference>
<gene>
    <name evidence="4" type="ORF">ACFPFO_17580</name>
</gene>
<keyword evidence="2" id="KW-0560">Oxidoreductase</keyword>
<dbReference type="EMBL" id="JBHSJG010000049">
    <property type="protein sequence ID" value="MFC4989536.1"/>
    <property type="molecule type" value="Genomic_DNA"/>
</dbReference>
<dbReference type="InterPro" id="IPR036188">
    <property type="entry name" value="FAD/NAD-bd_sf"/>
</dbReference>
<evidence type="ECO:0000256" key="2">
    <source>
        <dbReference type="ARBA" id="ARBA00023002"/>
    </source>
</evidence>
<evidence type="ECO:0000313" key="5">
    <source>
        <dbReference type="Proteomes" id="UP001595925"/>
    </source>
</evidence>
<name>A0ABD5QI87_9EURY</name>
<dbReference type="AlphaFoldDB" id="A0ABD5QI87"/>
<feature type="domain" description="FAD/NAD(P)-binding" evidence="3">
    <location>
        <begin position="15"/>
        <end position="297"/>
    </location>
</feature>
<keyword evidence="1" id="KW-0285">Flavoprotein</keyword>
<dbReference type="PANTHER" id="PTHR48105">
    <property type="entry name" value="THIOREDOXIN REDUCTASE 1-RELATED-RELATED"/>
    <property type="match status" value="1"/>
</dbReference>
<evidence type="ECO:0000259" key="3">
    <source>
        <dbReference type="Pfam" id="PF07992"/>
    </source>
</evidence>
<keyword evidence="5" id="KW-1185">Reference proteome</keyword>
<reference evidence="4 5" key="1">
    <citation type="journal article" date="2019" name="Int. J. Syst. Evol. Microbiol.">
        <title>The Global Catalogue of Microorganisms (GCM) 10K type strain sequencing project: providing services to taxonomists for standard genome sequencing and annotation.</title>
        <authorList>
            <consortium name="The Broad Institute Genomics Platform"/>
            <consortium name="The Broad Institute Genome Sequencing Center for Infectious Disease"/>
            <person name="Wu L."/>
            <person name="Ma J."/>
        </authorList>
    </citation>
    <scope>NUCLEOTIDE SEQUENCE [LARGE SCALE GENOMIC DNA]</scope>
    <source>
        <strain evidence="4 5">CGMCC 1.15824</strain>
    </source>
</reference>